<keyword evidence="5 7" id="KW-0472">Membrane</keyword>
<sequence>MAGKGWMYVALTCAFELVWVYGFNVASAGWHWALIVAVIMVDFQWLARACRTLPTGTVYAVFAAVGTLGAALMDILLFDGHFSMAKGIFMAVLVVGVVALKLADGRGAEGAAQEH</sequence>
<organism evidence="8 9">
    <name type="scientific">Stenotrophomonas mori</name>
    <dbReference type="NCBI Taxonomy" id="2871096"/>
    <lineage>
        <taxon>Bacteria</taxon>
        <taxon>Pseudomonadati</taxon>
        <taxon>Pseudomonadota</taxon>
        <taxon>Gammaproteobacteria</taxon>
        <taxon>Lysobacterales</taxon>
        <taxon>Lysobacteraceae</taxon>
        <taxon>Stenotrophomonas</taxon>
    </lineage>
</organism>
<gene>
    <name evidence="8" type="ORF">K5L01_06555</name>
</gene>
<evidence type="ECO:0000256" key="5">
    <source>
        <dbReference type="ARBA" id="ARBA00023136"/>
    </source>
</evidence>
<accession>A0ABT0SG57</accession>
<feature type="transmembrane region" description="Helical" evidence="7">
    <location>
        <begin position="58"/>
        <end position="78"/>
    </location>
</feature>
<dbReference type="Proteomes" id="UP001431235">
    <property type="component" value="Unassembled WGS sequence"/>
</dbReference>
<dbReference type="InterPro" id="IPR000390">
    <property type="entry name" value="Small_drug/metabolite_transptr"/>
</dbReference>
<feature type="transmembrane region" description="Helical" evidence="7">
    <location>
        <begin position="84"/>
        <end position="103"/>
    </location>
</feature>
<comment type="caution">
    <text evidence="8">The sequence shown here is derived from an EMBL/GenBank/DDBJ whole genome shotgun (WGS) entry which is preliminary data.</text>
</comment>
<comment type="similarity">
    <text evidence="6">Belongs to the drug/metabolite transporter (DMT) superfamily. Small multidrug resistance (SMR) (TC 2.A.7.1) family.</text>
</comment>
<evidence type="ECO:0000256" key="1">
    <source>
        <dbReference type="ARBA" id="ARBA00004651"/>
    </source>
</evidence>
<dbReference type="Gene3D" id="1.10.3730.20">
    <property type="match status" value="1"/>
</dbReference>
<reference evidence="8 9" key="1">
    <citation type="submission" date="2021-08" db="EMBL/GenBank/DDBJ databases">
        <title>Novel members of of the genus Stenotrophomonas from differernt environment.</title>
        <authorList>
            <person name="Deng Y."/>
        </authorList>
    </citation>
    <scope>NUCLEOTIDE SEQUENCE [LARGE SCALE GENOMIC DNA]</scope>
    <source>
        <strain evidence="8 9">CPCC 101365</strain>
    </source>
</reference>
<dbReference type="PANTHER" id="PTHR30561:SF7">
    <property type="entry name" value="GUANIDINIUM EFFLUX SYSTEM SUBUNIT GDNC-RELATED"/>
    <property type="match status" value="1"/>
</dbReference>
<dbReference type="SUPFAM" id="SSF103481">
    <property type="entry name" value="Multidrug resistance efflux transporter EmrE"/>
    <property type="match status" value="1"/>
</dbReference>
<dbReference type="Pfam" id="PF00893">
    <property type="entry name" value="Multi_Drug_Res"/>
    <property type="match status" value="1"/>
</dbReference>
<keyword evidence="4 7" id="KW-1133">Transmembrane helix</keyword>
<dbReference type="RefSeq" id="WP_250063027.1">
    <property type="nucleotide sequence ID" value="NZ_JAIKTS010000001.1"/>
</dbReference>
<evidence type="ECO:0000256" key="2">
    <source>
        <dbReference type="ARBA" id="ARBA00022475"/>
    </source>
</evidence>
<evidence type="ECO:0000256" key="6">
    <source>
        <dbReference type="RuleBase" id="RU003942"/>
    </source>
</evidence>
<evidence type="ECO:0000256" key="7">
    <source>
        <dbReference type="SAM" id="Phobius"/>
    </source>
</evidence>
<evidence type="ECO:0000313" key="8">
    <source>
        <dbReference type="EMBL" id="MCL7714309.1"/>
    </source>
</evidence>
<proteinExistence type="inferred from homology"/>
<protein>
    <recommendedName>
        <fullName evidence="10">Ligand-binding protein SH3</fullName>
    </recommendedName>
</protein>
<name>A0ABT0SG57_9GAMM</name>
<keyword evidence="2" id="KW-1003">Cell membrane</keyword>
<dbReference type="InterPro" id="IPR037185">
    <property type="entry name" value="EmrE-like"/>
</dbReference>
<keyword evidence="9" id="KW-1185">Reference proteome</keyword>
<dbReference type="InterPro" id="IPR045324">
    <property type="entry name" value="Small_multidrug_res"/>
</dbReference>
<evidence type="ECO:0008006" key="10">
    <source>
        <dbReference type="Google" id="ProtNLM"/>
    </source>
</evidence>
<dbReference type="EMBL" id="JAIKTS010000001">
    <property type="protein sequence ID" value="MCL7714309.1"/>
    <property type="molecule type" value="Genomic_DNA"/>
</dbReference>
<dbReference type="PANTHER" id="PTHR30561">
    <property type="entry name" value="SMR FAMILY PROTON-DEPENDENT DRUG EFFLUX TRANSPORTER SUGE"/>
    <property type="match status" value="1"/>
</dbReference>
<evidence type="ECO:0000256" key="3">
    <source>
        <dbReference type="ARBA" id="ARBA00022692"/>
    </source>
</evidence>
<comment type="subcellular location">
    <subcellularLocation>
        <location evidence="1 6">Cell membrane</location>
        <topology evidence="1 6">Multi-pass membrane protein</topology>
    </subcellularLocation>
</comment>
<evidence type="ECO:0000313" key="9">
    <source>
        <dbReference type="Proteomes" id="UP001431235"/>
    </source>
</evidence>
<evidence type="ECO:0000256" key="4">
    <source>
        <dbReference type="ARBA" id="ARBA00022989"/>
    </source>
</evidence>
<keyword evidence="3 6" id="KW-0812">Transmembrane</keyword>
<feature type="transmembrane region" description="Helical" evidence="7">
    <location>
        <begin position="29"/>
        <end position="46"/>
    </location>
</feature>
<feature type="transmembrane region" description="Helical" evidence="7">
    <location>
        <begin position="5"/>
        <end position="23"/>
    </location>
</feature>